<keyword evidence="5 10" id="KW-0413">Isomerase</keyword>
<dbReference type="InterPro" id="IPR013783">
    <property type="entry name" value="Ig-like_fold"/>
</dbReference>
<dbReference type="Pfam" id="PF00378">
    <property type="entry name" value="ECH_1"/>
    <property type="match status" value="1"/>
</dbReference>
<dbReference type="CDD" id="cd06558">
    <property type="entry name" value="crotonase-like"/>
    <property type="match status" value="1"/>
</dbReference>
<dbReference type="Pfam" id="PF24778">
    <property type="entry name" value="Ig-CFAP74_3rd"/>
    <property type="match status" value="1"/>
</dbReference>
<dbReference type="SUPFAM" id="SSF52096">
    <property type="entry name" value="ClpP/crotonase"/>
    <property type="match status" value="1"/>
</dbReference>
<evidence type="ECO:0000259" key="9">
    <source>
        <dbReference type="Pfam" id="PF24798"/>
    </source>
</evidence>
<proteinExistence type="inferred from homology"/>
<sequence length="1293" mass="140906">MDFLSFDNGVIKNPFYRKDVVDGDGGYSTHRKWNRQPRDAINSATPAYTRDLLSEDKTPFQCNPAAVCFADYDVGIEHKIVVAFTNTATVPKTFRVMPILPRYANVVSVEYTVPPRISPGLSWNVTVKYRPCDVSDISTAIYVKTDEGYFAVPLTSSKKAFVFSVEPRSVSFGTVIVGEKRAKVITLRNSGAMPGTVIVGGDFKSLLEQKHTNPVDGKQMSCFRISPQQYKIEIPSFSKSLIVLSFAPLNPTQINSEITFTEKNSSQLPHAISITGSSTNLPVFLTTGKLEFGACFYGERYWDEVSVVNKANIAAVAEFQVPPSLVGALSVSPSRVCVQSGEEYSVRVVFTPSKDLPKDFSSVIKCVVQNQILPLTLNVDGVLSHRAPCLPSTAFDIGTIPLQTMRSVQVPVTNESSVKQLVGFDNLPPWVVVTPEVLALVPFETASFTLKMEAPQEGRFSHRLKLINEFGDTQHISVSGQGARPPLALSARTLLLPPCNIGRSVFATTVLSNTSGKLIQFRFFVPRFFFKVSPNAGFLQPGESVVVAIFFHAPMEYEYVESPQPAAPPHRARPKKDVSIGFVSDAPPPQKQSMYDDWESGSEKELWSRHKQFRIQCCLNGLDDECCFIVVRCCAVRPSARIEEAEKAPSTLPTKQQKPTESDARRVSVKGFVVADRDENVAKSQSYKGEVFIEFGKVPIHHASIRSCKVHNTGDAPFMIRAPPLNPFSSFSILAVAFDEVPPHTEAEIHFSFHPDAYGKFNELIKVELAMPDDTVAFVFVNMQGTCSPTQLTITPAESVLQQDASSIVSVEHLAFDCTQKSESTRKGLSFHNVGSFSLEILITSYTEEGENAHNVSNAVLFDPSDILPFLVHPRAFTLQPNTKQIVDVVFAPSDAGVYSKRLSIAASGETRELALEGRSVSGGIYCFVPISDVKTGRSTAVSFEGGIGCQPDYPVSLSFAEEESKILILGNLLKGLSVEYSAQNWEQTRPLEMSPEWSTKGVIEILSGDPNHPVKKLNLLGLAYAAALTELSELLSEELNAEARVAIFAARDGCSFSAGIDLKELSGMRPPSGSGAAATAAASSGSKAHAMLLQNQHRVVRAFQDGISSLARCRIPIIAAIDGHCIGGATSVASSCDVRYTTARATFSVKEAAVGLAADIGVLQRLPAIIGEGRTRELAFTCRDFSGVEAKAMGFVEEVCTDYPALLTHARKRAAQIAANSPLGVQNTKLVLNWERERAAQTSLEYQAAINAFSLHCNDIPEAARAFAEKRAPVFTDYMVNPRGGLPHSRQS</sequence>
<dbReference type="Proteomes" id="UP000318447">
    <property type="component" value="Unassembled WGS sequence"/>
</dbReference>
<dbReference type="PANTHER" id="PTHR22538">
    <property type="entry name" value="CILIA- AND FLAGELLA-ASSOCIATED PROTEIN 74"/>
    <property type="match status" value="1"/>
</dbReference>
<name>A0A504XXG5_LEIDO</name>
<feature type="region of interest" description="Disordered" evidence="7">
    <location>
        <begin position="645"/>
        <end position="664"/>
    </location>
</feature>
<evidence type="ECO:0000259" key="8">
    <source>
        <dbReference type="Pfam" id="PF24778"/>
    </source>
</evidence>
<dbReference type="FunFam" id="3.90.226.10:FF:000159">
    <property type="entry name" value="Peroxisomal enoyl-coa hydratase, putative"/>
    <property type="match status" value="1"/>
</dbReference>
<reference evidence="11" key="1">
    <citation type="submission" date="2019-02" db="EMBL/GenBank/DDBJ databases">
        <title>FDA dAtabase for Regulatory Grade micrObial Sequences (FDA-ARGOS): Supporting development and validation of Infectious Disease Dx tests.</title>
        <authorList>
            <person name="Duncan R."/>
            <person name="Fisher C."/>
            <person name="Tallon L."/>
            <person name="Sadzewicz L."/>
            <person name="Sengamalay N."/>
            <person name="Ott S."/>
            <person name="Godinez A."/>
            <person name="Nagaraj S."/>
            <person name="Vavikolanu K."/>
            <person name="Nadendla S."/>
            <person name="Aluvathingal J."/>
            <person name="Sichtig H."/>
        </authorList>
    </citation>
    <scope>NUCLEOTIDE SEQUENCE [LARGE SCALE GENOMIC DNA]</scope>
    <source>
        <strain evidence="11">FDAARGOS_361</strain>
    </source>
</reference>
<dbReference type="SUPFAM" id="SSF49354">
    <property type="entry name" value="PapD-like"/>
    <property type="match status" value="1"/>
</dbReference>
<evidence type="ECO:0000256" key="3">
    <source>
        <dbReference type="ARBA" id="ARBA00022832"/>
    </source>
</evidence>
<dbReference type="EMBL" id="RHLC01000019">
    <property type="protein sequence ID" value="TPP53274.1"/>
    <property type="molecule type" value="Genomic_DNA"/>
</dbReference>
<comment type="similarity">
    <text evidence="2 6">Belongs to the enoyl-CoA hydratase/isomerase family.</text>
</comment>
<dbReference type="InterPro" id="IPR001753">
    <property type="entry name" value="Enoyl-CoA_hydra/iso"/>
</dbReference>
<feature type="region of interest" description="Disordered" evidence="7">
    <location>
        <begin position="579"/>
        <end position="598"/>
    </location>
</feature>
<dbReference type="PANTHER" id="PTHR22538:SF0">
    <property type="entry name" value="CILIA- AND FLAGELLA-ASSOCIATED PROTEIN 74"/>
    <property type="match status" value="1"/>
</dbReference>
<dbReference type="VEuPathDB" id="TriTrypDB:LdCL_290030200"/>
<evidence type="ECO:0000313" key="11">
    <source>
        <dbReference type="Proteomes" id="UP000318447"/>
    </source>
</evidence>
<accession>A0A504XXG5</accession>
<dbReference type="VEuPathDB" id="TriTrypDB:LdBPK_292420.1"/>
<evidence type="ECO:0000256" key="5">
    <source>
        <dbReference type="ARBA" id="ARBA00023235"/>
    </source>
</evidence>
<keyword evidence="3" id="KW-0276">Fatty acid metabolism</keyword>
<dbReference type="InterPro" id="IPR029045">
    <property type="entry name" value="ClpP/crotonase-like_dom_sf"/>
</dbReference>
<dbReference type="VEuPathDB" id="TriTrypDB:LDHU3_29.3610"/>
<keyword evidence="4" id="KW-0443">Lipid metabolism</keyword>
<evidence type="ECO:0000256" key="4">
    <source>
        <dbReference type="ARBA" id="ARBA00023098"/>
    </source>
</evidence>
<dbReference type="Gene3D" id="1.10.12.10">
    <property type="entry name" value="Lyase 2-enoyl-coa Hydratase, Chain A, domain 2"/>
    <property type="match status" value="1"/>
</dbReference>
<evidence type="ECO:0000256" key="2">
    <source>
        <dbReference type="ARBA" id="ARBA00005254"/>
    </source>
</evidence>
<feature type="domain" description="CFAP74 third Ig-like" evidence="8">
    <location>
        <begin position="283"/>
        <end position="380"/>
    </location>
</feature>
<dbReference type="PROSITE" id="PS00166">
    <property type="entry name" value="ENOYL_COA_HYDRATASE"/>
    <property type="match status" value="1"/>
</dbReference>
<dbReference type="VEuPathDB" id="TriTrypDB:LdCL_180010600"/>
<dbReference type="FunFam" id="1.10.12.10:FF:000004">
    <property type="entry name" value="Delta3,5-delta2,4-dienoyl-CoA isomerase"/>
    <property type="match status" value="1"/>
</dbReference>
<dbReference type="InterPro" id="IPR056307">
    <property type="entry name" value="Ig-CFAP74_3rd"/>
</dbReference>
<comment type="pathway">
    <text evidence="1">Lipid metabolism; fatty acid beta-oxidation.</text>
</comment>
<comment type="caution">
    <text evidence="10">The sequence shown here is derived from an EMBL/GenBank/DDBJ whole genome shotgun (WGS) entry which is preliminary data.</text>
</comment>
<dbReference type="GO" id="GO:0016853">
    <property type="term" value="F:isomerase activity"/>
    <property type="evidence" value="ECO:0007669"/>
    <property type="project" value="UniProtKB-KW"/>
</dbReference>
<feature type="domain" description="CFAP74 fourth Ig-like" evidence="9">
    <location>
        <begin position="393"/>
        <end position="482"/>
    </location>
</feature>
<dbReference type="InterPro" id="IPR018376">
    <property type="entry name" value="Enoyl-CoA_hyd/isom_CS"/>
</dbReference>
<organism evidence="10 11">
    <name type="scientific">Leishmania donovani</name>
    <dbReference type="NCBI Taxonomy" id="5661"/>
    <lineage>
        <taxon>Eukaryota</taxon>
        <taxon>Discoba</taxon>
        <taxon>Euglenozoa</taxon>
        <taxon>Kinetoplastea</taxon>
        <taxon>Metakinetoplastina</taxon>
        <taxon>Trypanosomatida</taxon>
        <taxon>Trypanosomatidae</taxon>
        <taxon>Leishmaniinae</taxon>
        <taxon>Leishmania</taxon>
    </lineage>
</organism>
<gene>
    <name evidence="10" type="ORF">CGC21_3255</name>
</gene>
<evidence type="ECO:0000256" key="7">
    <source>
        <dbReference type="SAM" id="MobiDB-lite"/>
    </source>
</evidence>
<evidence type="ECO:0000256" key="1">
    <source>
        <dbReference type="ARBA" id="ARBA00005005"/>
    </source>
</evidence>
<dbReference type="InterPro" id="IPR056310">
    <property type="entry name" value="Ig-CFAP74_4th"/>
</dbReference>
<protein>
    <submittedName>
        <fullName evidence="10">Enoyl-CoA hydratase/isomerase family protein</fullName>
    </submittedName>
</protein>
<dbReference type="Pfam" id="PF24771">
    <property type="entry name" value="Ig_CFAP74_1st"/>
    <property type="match status" value="1"/>
</dbReference>
<evidence type="ECO:0000313" key="10">
    <source>
        <dbReference type="EMBL" id="TPP53274.1"/>
    </source>
</evidence>
<dbReference type="InterPro" id="IPR014748">
    <property type="entry name" value="Enoyl-CoA_hydra_C"/>
</dbReference>
<dbReference type="Gene3D" id="2.60.40.10">
    <property type="entry name" value="Immunoglobulins"/>
    <property type="match status" value="5"/>
</dbReference>
<dbReference type="VEuPathDB" id="TriTrypDB:LdBPK_180570.1"/>
<dbReference type="Gene3D" id="3.90.226.10">
    <property type="entry name" value="2-enoyl-CoA Hydratase, Chain A, domain 1"/>
    <property type="match status" value="1"/>
</dbReference>
<dbReference type="InterPro" id="IPR008962">
    <property type="entry name" value="PapD-like_sf"/>
</dbReference>
<dbReference type="VEuPathDB" id="TriTrypDB:LDHU3_18.0720"/>
<dbReference type="GO" id="GO:0006631">
    <property type="term" value="P:fatty acid metabolic process"/>
    <property type="evidence" value="ECO:0007669"/>
    <property type="project" value="UniProtKB-KW"/>
</dbReference>
<evidence type="ECO:0000256" key="6">
    <source>
        <dbReference type="RuleBase" id="RU003707"/>
    </source>
</evidence>
<dbReference type="Pfam" id="PF24798">
    <property type="entry name" value="Ig-CFAP74_4th"/>
    <property type="match status" value="1"/>
</dbReference>